<dbReference type="InterPro" id="IPR016032">
    <property type="entry name" value="Sig_transdc_resp-reg_C-effctor"/>
</dbReference>
<dbReference type="OrthoDB" id="134985at2"/>
<dbReference type="EMBL" id="CP037901">
    <property type="protein sequence ID" value="QBP13379.1"/>
    <property type="molecule type" value="Genomic_DNA"/>
</dbReference>
<protein>
    <submittedName>
        <fullName evidence="5">LuxR family transcriptional regulator</fullName>
    </submittedName>
</protein>
<evidence type="ECO:0000259" key="4">
    <source>
        <dbReference type="PROSITE" id="PS50043"/>
    </source>
</evidence>
<dbReference type="InterPro" id="IPR041617">
    <property type="entry name" value="TPR_MalT"/>
</dbReference>
<accession>A0A482J1D8</accession>
<dbReference type="PRINTS" id="PR00038">
    <property type="entry name" value="HTHLUXR"/>
</dbReference>
<keyword evidence="3" id="KW-0804">Transcription</keyword>
<gene>
    <name evidence="5" type="ORF">DDF84_027515</name>
</gene>
<evidence type="ECO:0000256" key="3">
    <source>
        <dbReference type="ARBA" id="ARBA00023163"/>
    </source>
</evidence>
<proteinExistence type="predicted"/>
<organism evidence="5 6">
    <name type="scientific">Cupriavidus metallidurans</name>
    <dbReference type="NCBI Taxonomy" id="119219"/>
    <lineage>
        <taxon>Bacteria</taxon>
        <taxon>Pseudomonadati</taxon>
        <taxon>Pseudomonadota</taxon>
        <taxon>Betaproteobacteria</taxon>
        <taxon>Burkholderiales</taxon>
        <taxon>Burkholderiaceae</taxon>
        <taxon>Cupriavidus</taxon>
    </lineage>
</organism>
<dbReference type="SMART" id="SM00421">
    <property type="entry name" value="HTH_LUXR"/>
    <property type="match status" value="1"/>
</dbReference>
<dbReference type="InterPro" id="IPR027417">
    <property type="entry name" value="P-loop_NTPase"/>
</dbReference>
<dbReference type="InterPro" id="IPR059106">
    <property type="entry name" value="WHD_MalT"/>
</dbReference>
<dbReference type="Proteomes" id="UP000253772">
    <property type="component" value="Chromosome c2"/>
</dbReference>
<keyword evidence="2" id="KW-0238">DNA-binding</keyword>
<evidence type="ECO:0000313" key="5">
    <source>
        <dbReference type="EMBL" id="QBP13379.1"/>
    </source>
</evidence>
<dbReference type="Pfam" id="PF25873">
    <property type="entry name" value="WHD_MalT"/>
    <property type="match status" value="1"/>
</dbReference>
<evidence type="ECO:0000313" key="6">
    <source>
        <dbReference type="Proteomes" id="UP000253772"/>
    </source>
</evidence>
<keyword evidence="1" id="KW-0805">Transcription regulation</keyword>
<dbReference type="GO" id="GO:0003677">
    <property type="term" value="F:DNA binding"/>
    <property type="evidence" value="ECO:0007669"/>
    <property type="project" value="UniProtKB-KW"/>
</dbReference>
<dbReference type="GO" id="GO:0006355">
    <property type="term" value="P:regulation of DNA-templated transcription"/>
    <property type="evidence" value="ECO:0007669"/>
    <property type="project" value="InterPro"/>
</dbReference>
<dbReference type="PANTHER" id="PTHR44688">
    <property type="entry name" value="DNA-BINDING TRANSCRIPTIONAL ACTIVATOR DEVR_DOSR"/>
    <property type="match status" value="1"/>
</dbReference>
<dbReference type="PROSITE" id="PS50043">
    <property type="entry name" value="HTH_LUXR_2"/>
    <property type="match status" value="1"/>
</dbReference>
<name>A0A482J1D8_9BURK</name>
<sequence length="906" mass="99566">MTSPPSMTRHVPSMKLRPPVAPASQVIRQGVGDMLRAASSARLVIVRAPAGFGKTTAMLQYRARLEAASVATAWLTLDSADNDPVRFLSGFEAALAAIVGDGDDAIADIGRPAPRTTGEAALQSMDCLAGYPEPFAFFLDDFEVLQEPGVIAWVREIIDHLPHNGQLIIGSRSTPDVRLGRLRARGQLLEIDATALRFSIEETEQFFRTVRPMPLAADDLQRLYRKTEGWAAALSLASASLERSEAHTEFIDRFSGTSRSVADYLAEDVVARQPEPVRQFLLRTSILRYLNPQLCHVLLPDVDCEAILRQLEASSLIAPIESEDRAWRYHSLIAEFLKAQLQREAPAEVPRLHHAAAGWFRSQDRPVPAIDHAIEGGDYAYAVTLLIAHAPALLGQGRMRLLTRWFDALPEDVLRDHLPLQAIRIWALTFTRGPLEAMDLLERSGLRDSDDPAVRPHVLALRPTLLSMMDQLERALEVGRECLTHWPTGVAFADMVLANAMANVFAVSGQHVESRRLLETARRTQGADSSAFNMMYSETVEAIFDLQGGRLREATARLRIAVGSGSTQHYGYTGGNAWAGVMYAATVYEANDLAQAAHLLRVYVPLARDVLLGDHVTLGHVMLSRIAFARGDVDEAFETLTQLEYLGHVRRQARVAAGAKLERARILLMQGHTRAAKDELARADDPALWERVSRLHLIANDLDYLELAQLRWEALAGDAQAAVARLRAAAEFADHDGRHRRAMKLRLLCALAYQRAGEPAAAQAILAPVLKAACAEGFARLLLDEGGNRIGPLLAQFSRTLESSGSAQRDPVLAEFVLRLVQACGPLEESPEPIAGDRPQLLDPLTPKEIRVLQLLAEGYSNSAIAEKLFVSDSTVRTHLRNINNKICAHSRTQAVAIARRLGVIA</sequence>
<reference evidence="5 6" key="1">
    <citation type="submission" date="2019-03" db="EMBL/GenBank/DDBJ databases">
        <title>Comparative insights into the high quality Complete genome sequence of highly metal resistant Cupriavidus metallidurans strain BS1 isolated from a gold-copper mine.</title>
        <authorList>
            <person name="Mazhar H.S."/>
            <person name="Rensing C."/>
        </authorList>
    </citation>
    <scope>NUCLEOTIDE SEQUENCE [LARGE SCALE GENOMIC DNA]</scope>
    <source>
        <strain evidence="5 6">BS1</strain>
    </source>
</reference>
<dbReference type="AlphaFoldDB" id="A0A482J1D8"/>
<dbReference type="PROSITE" id="PS00622">
    <property type="entry name" value="HTH_LUXR_1"/>
    <property type="match status" value="1"/>
</dbReference>
<dbReference type="Pfam" id="PF17874">
    <property type="entry name" value="TPR_MalT"/>
    <property type="match status" value="1"/>
</dbReference>
<dbReference type="Gene3D" id="1.10.10.10">
    <property type="entry name" value="Winged helix-like DNA-binding domain superfamily/Winged helix DNA-binding domain"/>
    <property type="match status" value="1"/>
</dbReference>
<dbReference type="PANTHER" id="PTHR44688:SF25">
    <property type="entry name" value="HTH LUXR-TYPE DOMAIN-CONTAINING PROTEIN"/>
    <property type="match status" value="1"/>
</dbReference>
<dbReference type="InterPro" id="IPR036388">
    <property type="entry name" value="WH-like_DNA-bd_sf"/>
</dbReference>
<dbReference type="InterPro" id="IPR011990">
    <property type="entry name" value="TPR-like_helical_dom_sf"/>
</dbReference>
<dbReference type="Pfam" id="PF00196">
    <property type="entry name" value="GerE"/>
    <property type="match status" value="1"/>
</dbReference>
<dbReference type="CDD" id="cd06170">
    <property type="entry name" value="LuxR_C_like"/>
    <property type="match status" value="1"/>
</dbReference>
<evidence type="ECO:0000256" key="2">
    <source>
        <dbReference type="ARBA" id="ARBA00023125"/>
    </source>
</evidence>
<feature type="domain" description="HTH luxR-type" evidence="4">
    <location>
        <begin position="838"/>
        <end position="903"/>
    </location>
</feature>
<dbReference type="InterPro" id="IPR000792">
    <property type="entry name" value="Tscrpt_reg_LuxR_C"/>
</dbReference>
<dbReference type="SUPFAM" id="SSF46894">
    <property type="entry name" value="C-terminal effector domain of the bipartite response regulators"/>
    <property type="match status" value="1"/>
</dbReference>
<evidence type="ECO:0000256" key="1">
    <source>
        <dbReference type="ARBA" id="ARBA00023015"/>
    </source>
</evidence>
<dbReference type="Gene3D" id="1.25.40.10">
    <property type="entry name" value="Tetratricopeptide repeat domain"/>
    <property type="match status" value="1"/>
</dbReference>
<dbReference type="SUPFAM" id="SSF52540">
    <property type="entry name" value="P-loop containing nucleoside triphosphate hydrolases"/>
    <property type="match status" value="1"/>
</dbReference>